<reference evidence="1" key="1">
    <citation type="submission" date="2021-05" db="EMBL/GenBank/DDBJ databases">
        <authorList>
            <person name="Pan Q."/>
            <person name="Jouanno E."/>
            <person name="Zahm M."/>
            <person name="Klopp C."/>
            <person name="Cabau C."/>
            <person name="Louis A."/>
            <person name="Berthelot C."/>
            <person name="Parey E."/>
            <person name="Roest Crollius H."/>
            <person name="Montfort J."/>
            <person name="Robinson-Rechavi M."/>
            <person name="Bouchez O."/>
            <person name="Lampietro C."/>
            <person name="Lopez Roques C."/>
            <person name="Donnadieu C."/>
            <person name="Postlethwait J."/>
            <person name="Bobe J."/>
            <person name="Dillon D."/>
            <person name="Chandos A."/>
            <person name="von Hippel F."/>
            <person name="Guiguen Y."/>
        </authorList>
    </citation>
    <scope>NUCLEOTIDE SEQUENCE</scope>
    <source>
        <strain evidence="1">YG-Jan2019</strain>
    </source>
</reference>
<dbReference type="EMBL" id="CM055745">
    <property type="protein sequence ID" value="KAJ7998218.1"/>
    <property type="molecule type" value="Genomic_DNA"/>
</dbReference>
<evidence type="ECO:0000313" key="1">
    <source>
        <dbReference type="EMBL" id="KAJ7998218.1"/>
    </source>
</evidence>
<organism evidence="1 2">
    <name type="scientific">Dallia pectoralis</name>
    <name type="common">Alaska blackfish</name>
    <dbReference type="NCBI Taxonomy" id="75939"/>
    <lineage>
        <taxon>Eukaryota</taxon>
        <taxon>Metazoa</taxon>
        <taxon>Chordata</taxon>
        <taxon>Craniata</taxon>
        <taxon>Vertebrata</taxon>
        <taxon>Euteleostomi</taxon>
        <taxon>Actinopterygii</taxon>
        <taxon>Neopterygii</taxon>
        <taxon>Teleostei</taxon>
        <taxon>Protacanthopterygii</taxon>
        <taxon>Esociformes</taxon>
        <taxon>Umbridae</taxon>
        <taxon>Dallia</taxon>
    </lineage>
</organism>
<name>A0ACC2G3R2_DALPE</name>
<gene>
    <name evidence="1" type="ORF">DPEC_G00220310</name>
</gene>
<accession>A0ACC2G3R2</accession>
<evidence type="ECO:0000313" key="2">
    <source>
        <dbReference type="Proteomes" id="UP001157502"/>
    </source>
</evidence>
<protein>
    <submittedName>
        <fullName evidence="1">Uncharacterized protein</fullName>
    </submittedName>
</protein>
<keyword evidence="2" id="KW-1185">Reference proteome</keyword>
<proteinExistence type="predicted"/>
<feature type="non-terminal residue" evidence="1">
    <location>
        <position position="163"/>
    </location>
</feature>
<sequence length="163" mass="17748">MSLTGGREDRGTASEINLSGEHDTTAKRPIQLERPASPVPSCASMKSDQSMGKPITFRKEVSGEHKKKPTSPVPSCVSIKSDRSMAQPIQFRDGDFSTDQREHKKKPTSPVPSCVSIKSDRSMAQPIQFRDGDFSTDQRLSGCRITEEGCASLVSALKSNPSH</sequence>
<comment type="caution">
    <text evidence="1">The sequence shown here is derived from an EMBL/GenBank/DDBJ whole genome shotgun (WGS) entry which is preliminary data.</text>
</comment>
<dbReference type="Proteomes" id="UP001157502">
    <property type="component" value="Chromosome 18"/>
</dbReference>